<evidence type="ECO:0000256" key="7">
    <source>
        <dbReference type="ARBA" id="ARBA00022692"/>
    </source>
</evidence>
<keyword evidence="1 16" id="KW-0813">Transport</keyword>
<evidence type="ECO:0000256" key="2">
    <source>
        <dbReference type="ARBA" id="ARBA00022475"/>
    </source>
</evidence>
<keyword evidence="3" id="KW-0997">Cell inner membrane</keyword>
<keyword evidence="4 16" id="KW-0597">Phosphoprotein</keyword>
<dbReference type="EC" id="7.2.1.1" evidence="16 17"/>
<dbReference type="HAMAP" id="MF_00427">
    <property type="entry name" value="NqrC"/>
    <property type="match status" value="1"/>
</dbReference>
<keyword evidence="8 16" id="KW-1278">Translocase</keyword>
<feature type="modified residue" description="FMN phosphoryl threonine" evidence="16">
    <location>
        <position position="226"/>
    </location>
</feature>
<accession>A0A4Z0WJZ6</accession>
<dbReference type="SMART" id="SM00900">
    <property type="entry name" value="FMN_bind"/>
    <property type="match status" value="1"/>
</dbReference>
<evidence type="ECO:0000256" key="11">
    <source>
        <dbReference type="ARBA" id="ARBA00023053"/>
    </source>
</evidence>
<dbReference type="PANTHER" id="PTHR37838:SF1">
    <property type="entry name" value="NA(+)-TRANSLOCATING NADH-QUINONE REDUCTASE SUBUNIT C"/>
    <property type="match status" value="1"/>
</dbReference>
<comment type="cofactor">
    <cofactor evidence="16 17">
        <name>FMN</name>
        <dbReference type="ChEBI" id="CHEBI:58210"/>
    </cofactor>
</comment>
<dbReference type="PIRSF" id="PIRSF009437">
    <property type="entry name" value="NQR-1_subunit_C"/>
    <property type="match status" value="1"/>
</dbReference>
<organism evidence="19 20">
    <name type="scientific">Natronospirillum operosum</name>
    <dbReference type="NCBI Taxonomy" id="2759953"/>
    <lineage>
        <taxon>Bacteria</taxon>
        <taxon>Pseudomonadati</taxon>
        <taxon>Pseudomonadota</taxon>
        <taxon>Gammaproteobacteria</taxon>
        <taxon>Oceanospirillales</taxon>
        <taxon>Natronospirillaceae</taxon>
        <taxon>Natronospirillum</taxon>
    </lineage>
</organism>
<reference evidence="19 20" key="1">
    <citation type="submission" date="2019-04" db="EMBL/GenBank/DDBJ databases">
        <title>Natronospirillum operosus gen. nov., sp. nov., a haloalkaliphilic satellite isolated from decaying biomass of laboratory culture of cyanobacterium Geitlerinema sp. and proposal of Natronospirillaceae fam. nov. and Saccharospirillaceae fam. nov.</title>
        <authorList>
            <person name="Kevbrin V."/>
            <person name="Boltyanskaya Y."/>
            <person name="Koziaeva V."/>
            <person name="Grouzdev D.S."/>
            <person name="Park M."/>
            <person name="Cho J."/>
        </authorList>
    </citation>
    <scope>NUCLEOTIDE SEQUENCE [LARGE SCALE GENOMIC DNA]</scope>
    <source>
        <strain evidence="19 20">G-116</strain>
    </source>
</reference>
<dbReference type="PANTHER" id="PTHR37838">
    <property type="entry name" value="NA(+)-TRANSLOCATING NADH-QUINONE REDUCTASE SUBUNIT C"/>
    <property type="match status" value="1"/>
</dbReference>
<dbReference type="NCBIfam" id="NF003749">
    <property type="entry name" value="PRK05346.1-5"/>
    <property type="match status" value="1"/>
</dbReference>
<comment type="caution">
    <text evidence="16">Lacks conserved residue(s) required for the propagation of feature annotation.</text>
</comment>
<evidence type="ECO:0000256" key="17">
    <source>
        <dbReference type="PIRNR" id="PIRNR009437"/>
    </source>
</evidence>
<evidence type="ECO:0000259" key="18">
    <source>
        <dbReference type="SMART" id="SM00900"/>
    </source>
</evidence>
<dbReference type="OrthoDB" id="9786835at2"/>
<evidence type="ECO:0000256" key="6">
    <source>
        <dbReference type="ARBA" id="ARBA00022643"/>
    </source>
</evidence>
<comment type="subunit">
    <text evidence="16 17">Composed of six subunits; NqrA, NqrB, NqrC, NqrD, NqrE and NqrF.</text>
</comment>
<keyword evidence="5 16" id="KW-0285">Flavoprotein</keyword>
<keyword evidence="2 16" id="KW-1003">Cell membrane</keyword>
<keyword evidence="6 16" id="KW-0288">FMN</keyword>
<dbReference type="EMBL" id="SRMF01000001">
    <property type="protein sequence ID" value="TGG95913.1"/>
    <property type="molecule type" value="Genomic_DNA"/>
</dbReference>
<dbReference type="GO" id="GO:0006814">
    <property type="term" value="P:sodium ion transport"/>
    <property type="evidence" value="ECO:0007669"/>
    <property type="project" value="UniProtKB-UniRule"/>
</dbReference>
<sequence length="257" mass="28530">MSSKRDRDSVKNIIVVAFSVCLVCAIVVSAAAVALRPLQQENAELDRKQNVLQAAGIFQSGVSIDEQFADIETRVIELATGEFVDHIDPDTYNQRQAARDPARSQEIRGREDIAGINRLEDYSLVYLVRDDDDDLEIVILPVRGYGLWSTMYGFLALENDLNTVAGLGFYDHAETPGLGGEIDNPNWIAQWPGRRIYDDDGEVALRVTRGGGIEEEHHIDGISGATLTSRGVDNMIAFWMGERGFKPFLENLRGEES</sequence>
<evidence type="ECO:0000256" key="4">
    <source>
        <dbReference type="ARBA" id="ARBA00022553"/>
    </source>
</evidence>
<keyword evidence="7 16" id="KW-0812">Transmembrane</keyword>
<evidence type="ECO:0000256" key="13">
    <source>
        <dbReference type="ARBA" id="ARBA00023075"/>
    </source>
</evidence>
<keyword evidence="10 16" id="KW-0520">NAD</keyword>
<protein>
    <recommendedName>
        <fullName evidence="16 17">Na(+)-translocating NADH-quinone reductase subunit C</fullName>
        <shortName evidence="16 17">Na(+)-NQR subunit C</shortName>
        <shortName evidence="16 17">Na(+)-translocating NQR subunit C</shortName>
        <ecNumber evidence="16 17">7.2.1.1</ecNumber>
    </recommendedName>
    <alternativeName>
        <fullName evidence="16 17">NQR complex subunit C</fullName>
    </alternativeName>
    <alternativeName>
        <fullName evidence="16 17">NQR-1 subunit C</fullName>
    </alternativeName>
</protein>
<proteinExistence type="inferred from homology"/>
<dbReference type="GO" id="GO:0016655">
    <property type="term" value="F:oxidoreductase activity, acting on NAD(P)H, quinone or similar compound as acceptor"/>
    <property type="evidence" value="ECO:0007669"/>
    <property type="project" value="UniProtKB-UniRule"/>
</dbReference>
<comment type="caution">
    <text evidence="19">The sequence shown here is derived from an EMBL/GenBank/DDBJ whole genome shotgun (WGS) entry which is preliminary data.</text>
</comment>
<dbReference type="NCBIfam" id="TIGR01938">
    <property type="entry name" value="nqrC"/>
    <property type="match status" value="1"/>
</dbReference>
<evidence type="ECO:0000256" key="15">
    <source>
        <dbReference type="ARBA" id="ARBA00023201"/>
    </source>
</evidence>
<evidence type="ECO:0000256" key="8">
    <source>
        <dbReference type="ARBA" id="ARBA00022967"/>
    </source>
</evidence>
<comment type="subcellular location">
    <subcellularLocation>
        <location evidence="16">Cell membrane</location>
        <topology evidence="16">Single-pass membrane protein</topology>
    </subcellularLocation>
</comment>
<keyword evidence="13 16" id="KW-0830">Ubiquinone</keyword>
<dbReference type="RefSeq" id="WP_135481961.1">
    <property type="nucleotide sequence ID" value="NZ_SRMF01000001.1"/>
</dbReference>
<evidence type="ECO:0000256" key="5">
    <source>
        <dbReference type="ARBA" id="ARBA00022630"/>
    </source>
</evidence>
<evidence type="ECO:0000256" key="10">
    <source>
        <dbReference type="ARBA" id="ARBA00023027"/>
    </source>
</evidence>
<keyword evidence="11 16" id="KW-0915">Sodium</keyword>
<dbReference type="Pfam" id="PF04205">
    <property type="entry name" value="FMN_bind"/>
    <property type="match status" value="1"/>
</dbReference>
<keyword evidence="20" id="KW-1185">Reference proteome</keyword>
<gene>
    <name evidence="16" type="primary">nqrC</name>
    <name evidence="19" type="ORF">E4656_05805</name>
</gene>
<keyword evidence="15 16" id="KW-0739">Sodium transport</keyword>
<feature type="domain" description="FMN-binding" evidence="18">
    <location>
        <begin position="146"/>
        <end position="243"/>
    </location>
</feature>
<dbReference type="Proteomes" id="UP000297475">
    <property type="component" value="Unassembled WGS sequence"/>
</dbReference>
<evidence type="ECO:0000256" key="9">
    <source>
        <dbReference type="ARBA" id="ARBA00022989"/>
    </source>
</evidence>
<keyword evidence="12 16" id="KW-0406">Ion transport</keyword>
<evidence type="ECO:0000313" key="19">
    <source>
        <dbReference type="EMBL" id="TGG95913.1"/>
    </source>
</evidence>
<evidence type="ECO:0000256" key="3">
    <source>
        <dbReference type="ARBA" id="ARBA00022519"/>
    </source>
</evidence>
<dbReference type="GO" id="GO:0005886">
    <property type="term" value="C:plasma membrane"/>
    <property type="evidence" value="ECO:0007669"/>
    <property type="project" value="UniProtKB-SubCell"/>
</dbReference>
<evidence type="ECO:0000256" key="12">
    <source>
        <dbReference type="ARBA" id="ARBA00023065"/>
    </source>
</evidence>
<evidence type="ECO:0000313" key="20">
    <source>
        <dbReference type="Proteomes" id="UP000297475"/>
    </source>
</evidence>
<dbReference type="GO" id="GO:0010181">
    <property type="term" value="F:FMN binding"/>
    <property type="evidence" value="ECO:0007669"/>
    <property type="project" value="UniProtKB-UniRule"/>
</dbReference>
<comment type="function">
    <text evidence="16">NQR complex catalyzes the reduction of ubiquinone-1 to ubiquinol by two successive reactions, coupled with the transport of Na(+) ions from the cytoplasm to the periplasm. NqrA to NqrE are probably involved in the second step, the conversion of ubisemiquinone to ubiquinol.</text>
</comment>
<comment type="catalytic activity">
    <reaction evidence="16 17">
        <text>a ubiquinone + n Na(+)(in) + NADH + H(+) = a ubiquinol + n Na(+)(out) + NAD(+)</text>
        <dbReference type="Rhea" id="RHEA:47748"/>
        <dbReference type="Rhea" id="RHEA-COMP:9565"/>
        <dbReference type="Rhea" id="RHEA-COMP:9566"/>
        <dbReference type="ChEBI" id="CHEBI:15378"/>
        <dbReference type="ChEBI" id="CHEBI:16389"/>
        <dbReference type="ChEBI" id="CHEBI:17976"/>
        <dbReference type="ChEBI" id="CHEBI:29101"/>
        <dbReference type="ChEBI" id="CHEBI:57540"/>
        <dbReference type="ChEBI" id="CHEBI:57945"/>
        <dbReference type="EC" id="7.2.1.1"/>
    </reaction>
</comment>
<name>A0A4Z0WJZ6_9GAMM</name>
<evidence type="ECO:0000256" key="14">
    <source>
        <dbReference type="ARBA" id="ARBA00023136"/>
    </source>
</evidence>
<keyword evidence="9 16" id="KW-1133">Transmembrane helix</keyword>
<evidence type="ECO:0000256" key="1">
    <source>
        <dbReference type="ARBA" id="ARBA00022448"/>
    </source>
</evidence>
<evidence type="ECO:0000256" key="16">
    <source>
        <dbReference type="HAMAP-Rule" id="MF_00427"/>
    </source>
</evidence>
<comment type="similarity">
    <text evidence="16 17">Belongs to the NqrC family.</text>
</comment>
<dbReference type="InterPro" id="IPR010204">
    <property type="entry name" value="NqrC"/>
</dbReference>
<dbReference type="InterPro" id="IPR007329">
    <property type="entry name" value="FMN-bd"/>
</dbReference>
<feature type="transmembrane region" description="Helical" evidence="16">
    <location>
        <begin position="12"/>
        <end position="35"/>
    </location>
</feature>
<keyword evidence="14 16" id="KW-0472">Membrane</keyword>
<dbReference type="AlphaFoldDB" id="A0A4Z0WJZ6"/>